<accession>A0AAV7XY93</accession>
<name>A0AAV7XY93_9NEOP</name>
<dbReference type="Proteomes" id="UP001075354">
    <property type="component" value="Chromosome 2"/>
</dbReference>
<dbReference type="EMBL" id="JAPTSV010000002">
    <property type="protein sequence ID" value="KAJ1530167.1"/>
    <property type="molecule type" value="Genomic_DNA"/>
</dbReference>
<organism evidence="1 2">
    <name type="scientific">Megalurothrips usitatus</name>
    <name type="common">bean blossom thrips</name>
    <dbReference type="NCBI Taxonomy" id="439358"/>
    <lineage>
        <taxon>Eukaryota</taxon>
        <taxon>Metazoa</taxon>
        <taxon>Ecdysozoa</taxon>
        <taxon>Arthropoda</taxon>
        <taxon>Hexapoda</taxon>
        <taxon>Insecta</taxon>
        <taxon>Pterygota</taxon>
        <taxon>Neoptera</taxon>
        <taxon>Paraneoptera</taxon>
        <taxon>Thysanoptera</taxon>
        <taxon>Terebrantia</taxon>
        <taxon>Thripoidea</taxon>
        <taxon>Thripidae</taxon>
        <taxon>Megalurothrips</taxon>
    </lineage>
</organism>
<reference evidence="1" key="1">
    <citation type="submission" date="2022-12" db="EMBL/GenBank/DDBJ databases">
        <title>Chromosome-level genome assembly of the bean flower thrips Megalurothrips usitatus.</title>
        <authorList>
            <person name="Ma L."/>
            <person name="Liu Q."/>
            <person name="Li H."/>
            <person name="Cai W."/>
        </authorList>
    </citation>
    <scope>NUCLEOTIDE SEQUENCE</scope>
    <source>
        <strain evidence="1">Cailab_2022a</strain>
    </source>
</reference>
<evidence type="ECO:0000313" key="2">
    <source>
        <dbReference type="Proteomes" id="UP001075354"/>
    </source>
</evidence>
<evidence type="ECO:0000313" key="1">
    <source>
        <dbReference type="EMBL" id="KAJ1530167.1"/>
    </source>
</evidence>
<comment type="caution">
    <text evidence="1">The sequence shown here is derived from an EMBL/GenBank/DDBJ whole genome shotgun (WGS) entry which is preliminary data.</text>
</comment>
<dbReference type="AlphaFoldDB" id="A0AAV7XY93"/>
<gene>
    <name evidence="1" type="ORF">ONE63_005098</name>
</gene>
<proteinExistence type="predicted"/>
<keyword evidence="2" id="KW-1185">Reference proteome</keyword>
<protein>
    <submittedName>
        <fullName evidence="1">Uncharacterized protein</fullName>
    </submittedName>
</protein>
<sequence>MDQSNVEPCPSTSNVSCDVNTCQNFDGSLMNAVFTSISSLYDSGSFTDSQIQLVIDSHKQLLGGGFLDILKEKTLGLLRNATVPDNDLKDLARQFIPFIPFRHVLKGFLELGGVWEDTMAYLGYLESAVSPDGPIENLVQGDLWMNVIKPKFAGKCALPLNLSFDDYECNKELGTHCGVHKMGVRTVESYEEDLIVSNSSLTGRKERCVFNELESYHVSVNTHLDLMHDLDEGVWDYLMYKIVYHLYKKQRFSLDVVNEHIQCFYYGPNEYKNKLPYISYDDLNKYKRLKFNASEMRCFVRYFGLMFGHLVKDEDGEVWNLHLMARCILDIVYAPAVYRTDMPVLRQLIKDLLSGYVTLFKVHLQPKFHFPTHYPDLLPSIGCLEAVSCYRMEHKHKEGKDVANRSK</sequence>